<sequence length="545" mass="59912">MDSTCKPSQTYPPSPTTTSSCVTLNSVGSTKVKSPTDDESFNVLEHPSSPVTWNGPNDPMNPQDWSSRKKWITTLVASAVTINAHALSTFSSSAPSSATERIIEQFAISSEVSYAVTSVYLLGYVFGVGFVFLLLPFFFGPGSEMLGRKPVLVVTMCCYTLFILGQIFAPDIQTLLVTRFFSGFFASSPLTIGSAILADIWAGKDRGLPSSIFSGSVFLGPALGPLVGGFVAESSLKWNWIFWVMFIFAGASTFMMILLLPESCAMVLLSKKAKMLRKQAETPEIAKTIYTEHERKEIKMGEVIRLTLYRPFQMLAEEPILVLVTAYMSIVYGLLYALFEAFPIIFMERHGLSSSQNGLIFIGVGIGSTLGAFLNWYLTQNLYVPHYARWKGFPPAEYRLWGAMVGSPALVIGTFWLGWTGNYESISWTVPAVATIMLGFGIFLIFTSFLTYLIDTYLMYSASAFAANTTIRSLVAAAFPLFTVQMFQNLGIGWAASLIGFIALLLAPSPFLFFKYGALIRTKSKFAPCIDLKIAKELEKSKSSV</sequence>
<dbReference type="PROSITE" id="PS51257">
    <property type="entry name" value="PROKAR_LIPOPROTEIN"/>
    <property type="match status" value="1"/>
</dbReference>
<evidence type="ECO:0000256" key="4">
    <source>
        <dbReference type="ARBA" id="ARBA00023136"/>
    </source>
</evidence>
<organism evidence="8 9">
    <name type="scientific">Lentinula boryana</name>
    <dbReference type="NCBI Taxonomy" id="40481"/>
    <lineage>
        <taxon>Eukaryota</taxon>
        <taxon>Fungi</taxon>
        <taxon>Dikarya</taxon>
        <taxon>Basidiomycota</taxon>
        <taxon>Agaricomycotina</taxon>
        <taxon>Agaricomycetes</taxon>
        <taxon>Agaricomycetidae</taxon>
        <taxon>Agaricales</taxon>
        <taxon>Marasmiineae</taxon>
        <taxon>Omphalotaceae</taxon>
        <taxon>Lentinula</taxon>
    </lineage>
</organism>
<dbReference type="Pfam" id="PF07690">
    <property type="entry name" value="MFS_1"/>
    <property type="match status" value="1"/>
</dbReference>
<keyword evidence="9" id="KW-1185">Reference proteome</keyword>
<dbReference type="PANTHER" id="PTHR23502">
    <property type="entry name" value="MAJOR FACILITATOR SUPERFAMILY"/>
    <property type="match status" value="1"/>
</dbReference>
<feature type="transmembrane region" description="Helical" evidence="6">
    <location>
        <begin position="238"/>
        <end position="269"/>
    </location>
</feature>
<keyword evidence="4 6" id="KW-0472">Membrane</keyword>
<proteinExistence type="predicted"/>
<evidence type="ECO:0000313" key="8">
    <source>
        <dbReference type="EMBL" id="KAJ3993177.1"/>
    </source>
</evidence>
<reference evidence="8" key="1">
    <citation type="submission" date="2022-08" db="EMBL/GenBank/DDBJ databases">
        <authorList>
            <consortium name="DOE Joint Genome Institute"/>
            <person name="Min B."/>
            <person name="Riley R."/>
            <person name="Sierra-Patev S."/>
            <person name="Naranjo-Ortiz M."/>
            <person name="Looney B."/>
            <person name="Konkel Z."/>
            <person name="Slot J.C."/>
            <person name="Sakamoto Y."/>
            <person name="Steenwyk J.L."/>
            <person name="Rokas A."/>
            <person name="Carro J."/>
            <person name="Camarero S."/>
            <person name="Ferreira P."/>
            <person name="Molpeceres G."/>
            <person name="Ruiz-Duenas F.J."/>
            <person name="Serrano A."/>
            <person name="Henrissat B."/>
            <person name="Drula E."/>
            <person name="Hughes K.W."/>
            <person name="Mata J.L."/>
            <person name="Ishikawa N.K."/>
            <person name="Vargas-Isla R."/>
            <person name="Ushijima S."/>
            <person name="Smith C.A."/>
            <person name="Ahrendt S."/>
            <person name="Andreopoulos W."/>
            <person name="He G."/>
            <person name="Labutti K."/>
            <person name="Lipzen A."/>
            <person name="Ng V."/>
            <person name="Sandor L."/>
            <person name="Barry K."/>
            <person name="Martinez A.T."/>
            <person name="Xiao Y."/>
            <person name="Gibbons J.G."/>
            <person name="Terashima K."/>
            <person name="Hibbett D.S."/>
            <person name="Grigoriev I.V."/>
        </authorList>
    </citation>
    <scope>NUCLEOTIDE SEQUENCE</scope>
    <source>
        <strain evidence="8">TFB10827</strain>
    </source>
</reference>
<evidence type="ECO:0000256" key="3">
    <source>
        <dbReference type="ARBA" id="ARBA00022989"/>
    </source>
</evidence>
<comment type="caution">
    <text evidence="8">The sequence shown here is derived from an EMBL/GenBank/DDBJ whole genome shotgun (WGS) entry which is preliminary data.</text>
</comment>
<feature type="transmembrane region" description="Helical" evidence="6">
    <location>
        <begin position="181"/>
        <end position="200"/>
    </location>
</feature>
<dbReference type="InterPro" id="IPR020846">
    <property type="entry name" value="MFS_dom"/>
</dbReference>
<gene>
    <name evidence="8" type="ORF">F5050DRAFT_1714702</name>
</gene>
<dbReference type="CDD" id="cd17323">
    <property type="entry name" value="MFS_Tpo1_MDR_like"/>
    <property type="match status" value="1"/>
</dbReference>
<evidence type="ECO:0000256" key="5">
    <source>
        <dbReference type="SAM" id="MobiDB-lite"/>
    </source>
</evidence>
<dbReference type="Gene3D" id="1.20.1250.20">
    <property type="entry name" value="MFS general substrate transporter like domains"/>
    <property type="match status" value="1"/>
</dbReference>
<evidence type="ECO:0000256" key="1">
    <source>
        <dbReference type="ARBA" id="ARBA00004141"/>
    </source>
</evidence>
<dbReference type="PANTHER" id="PTHR23502:SF74">
    <property type="entry name" value="MAJOR FACILITATOR SUPERFAMILY (MFS) PROFILE DOMAIN-CONTAINING PROTEIN"/>
    <property type="match status" value="1"/>
</dbReference>
<evidence type="ECO:0000256" key="2">
    <source>
        <dbReference type="ARBA" id="ARBA00022692"/>
    </source>
</evidence>
<name>A0ABQ8Q399_9AGAR</name>
<feature type="transmembrane region" description="Helical" evidence="6">
    <location>
        <begin position="119"/>
        <end position="139"/>
    </location>
</feature>
<dbReference type="InterPro" id="IPR036259">
    <property type="entry name" value="MFS_trans_sf"/>
</dbReference>
<protein>
    <submittedName>
        <fullName evidence="8">MFS polyamine transporter</fullName>
    </submittedName>
</protein>
<feature type="transmembrane region" description="Helical" evidence="6">
    <location>
        <begin position="359"/>
        <end position="378"/>
    </location>
</feature>
<evidence type="ECO:0000313" key="9">
    <source>
        <dbReference type="Proteomes" id="UP001163828"/>
    </source>
</evidence>
<feature type="transmembrane region" description="Helical" evidence="6">
    <location>
        <begin position="425"/>
        <end position="450"/>
    </location>
</feature>
<feature type="region of interest" description="Disordered" evidence="5">
    <location>
        <begin position="1"/>
        <end position="23"/>
    </location>
</feature>
<feature type="transmembrane region" description="Helical" evidence="6">
    <location>
        <begin position="491"/>
        <end position="514"/>
    </location>
</feature>
<accession>A0ABQ8Q399</accession>
<feature type="transmembrane region" description="Helical" evidence="6">
    <location>
        <begin position="151"/>
        <end position="169"/>
    </location>
</feature>
<feature type="domain" description="Major facilitator superfamily (MFS) profile" evidence="7">
    <location>
        <begin position="72"/>
        <end position="525"/>
    </location>
</feature>
<dbReference type="PROSITE" id="PS50850">
    <property type="entry name" value="MFS"/>
    <property type="match status" value="1"/>
</dbReference>
<feature type="transmembrane region" description="Helical" evidence="6">
    <location>
        <begin position="398"/>
        <end position="419"/>
    </location>
</feature>
<comment type="subcellular location">
    <subcellularLocation>
        <location evidence="1">Membrane</location>
        <topology evidence="1">Multi-pass membrane protein</topology>
    </subcellularLocation>
</comment>
<evidence type="ECO:0000256" key="6">
    <source>
        <dbReference type="SAM" id="Phobius"/>
    </source>
</evidence>
<dbReference type="InterPro" id="IPR011701">
    <property type="entry name" value="MFS"/>
</dbReference>
<keyword evidence="2 6" id="KW-0812">Transmembrane</keyword>
<feature type="transmembrane region" description="Helical" evidence="6">
    <location>
        <begin position="212"/>
        <end position="232"/>
    </location>
</feature>
<evidence type="ECO:0000259" key="7">
    <source>
        <dbReference type="PROSITE" id="PS50850"/>
    </source>
</evidence>
<keyword evidence="3 6" id="KW-1133">Transmembrane helix</keyword>
<dbReference type="EMBL" id="MU790786">
    <property type="protein sequence ID" value="KAJ3993177.1"/>
    <property type="molecule type" value="Genomic_DNA"/>
</dbReference>
<dbReference type="Proteomes" id="UP001163828">
    <property type="component" value="Unassembled WGS sequence"/>
</dbReference>
<dbReference type="SUPFAM" id="SSF103473">
    <property type="entry name" value="MFS general substrate transporter"/>
    <property type="match status" value="1"/>
</dbReference>
<feature type="transmembrane region" description="Helical" evidence="6">
    <location>
        <begin position="320"/>
        <end position="339"/>
    </location>
</feature>